<dbReference type="SUPFAM" id="SSF143011">
    <property type="entry name" value="RelE-like"/>
    <property type="match status" value="1"/>
</dbReference>
<reference evidence="3" key="1">
    <citation type="submission" date="2013-04" db="EMBL/GenBank/DDBJ databases">
        <title>The genome sequencing project of 58 acetic acid bacteria.</title>
        <authorList>
            <person name="Okamoto-Kainuma A."/>
            <person name="Ishikawa M."/>
            <person name="Umino S."/>
            <person name="Koizumi Y."/>
            <person name="Shiwa Y."/>
            <person name="Yoshikawa H."/>
            <person name="Matsutani M."/>
            <person name="Matsushita K."/>
        </authorList>
    </citation>
    <scope>NUCLEOTIDE SEQUENCE</scope>
    <source>
        <strain evidence="3">NRIC 0228</strain>
    </source>
</reference>
<dbReference type="Proteomes" id="UP001061070">
    <property type="component" value="Unassembled WGS sequence"/>
</dbReference>
<proteinExistence type="inferred from homology"/>
<evidence type="ECO:0000313" key="4">
    <source>
        <dbReference type="Proteomes" id="UP001061070"/>
    </source>
</evidence>
<comment type="similarity">
    <text evidence="1">Belongs to the RelE toxin family.</text>
</comment>
<keyword evidence="2" id="KW-1277">Toxin-antitoxin system</keyword>
<evidence type="ECO:0000256" key="1">
    <source>
        <dbReference type="ARBA" id="ARBA00006226"/>
    </source>
</evidence>
<dbReference type="InterPro" id="IPR007712">
    <property type="entry name" value="RelE/ParE_toxin"/>
</dbReference>
<gene>
    <name evidence="3" type="ORF">AA0228_2183</name>
</gene>
<dbReference type="PANTHER" id="PTHR35601:SF2">
    <property type="entry name" value="MRNA INTERFERASE TOXIN RELE"/>
    <property type="match status" value="1"/>
</dbReference>
<evidence type="ECO:0000313" key="3">
    <source>
        <dbReference type="EMBL" id="GBR14132.1"/>
    </source>
</evidence>
<sequence>MIYSLGIHKQAAKELLEIDLTLAIQLKKKIDKIRENPHIKANKLKDMPNCYKIKLRAAGLRGVYQVNDQTVTVLLVAVGKRDKSEVYEQAKKRI</sequence>
<dbReference type="Gene3D" id="3.30.2310.20">
    <property type="entry name" value="RelE-like"/>
    <property type="match status" value="1"/>
</dbReference>
<dbReference type="EMBL" id="BAQW01000010">
    <property type="protein sequence ID" value="GBR14132.1"/>
    <property type="molecule type" value="Genomic_DNA"/>
</dbReference>
<dbReference type="Pfam" id="PF05016">
    <property type="entry name" value="ParE_toxin"/>
    <property type="match status" value="1"/>
</dbReference>
<dbReference type="PANTHER" id="PTHR35601">
    <property type="entry name" value="TOXIN RELE"/>
    <property type="match status" value="1"/>
</dbReference>
<name>A0ABQ0QDC3_9PROT</name>
<dbReference type="InterPro" id="IPR035093">
    <property type="entry name" value="RelE/ParE_toxin_dom_sf"/>
</dbReference>
<evidence type="ECO:0000256" key="2">
    <source>
        <dbReference type="ARBA" id="ARBA00022649"/>
    </source>
</evidence>
<keyword evidence="4" id="KW-1185">Reference proteome</keyword>
<protein>
    <submittedName>
        <fullName evidence="3">Translation repressor RelE/RelB/StbE</fullName>
    </submittedName>
</protein>
<organism evidence="3 4">
    <name type="scientific">Gluconobacter frateurii NRIC 0228</name>
    <dbReference type="NCBI Taxonomy" id="1307946"/>
    <lineage>
        <taxon>Bacteria</taxon>
        <taxon>Pseudomonadati</taxon>
        <taxon>Pseudomonadota</taxon>
        <taxon>Alphaproteobacteria</taxon>
        <taxon>Acetobacterales</taxon>
        <taxon>Acetobacteraceae</taxon>
        <taxon>Gluconobacter</taxon>
    </lineage>
</organism>
<comment type="caution">
    <text evidence="3">The sequence shown here is derived from an EMBL/GenBank/DDBJ whole genome shotgun (WGS) entry which is preliminary data.</text>
</comment>
<accession>A0ABQ0QDC3</accession>